<keyword evidence="13" id="KW-1185">Reference proteome</keyword>
<dbReference type="EMBL" id="CAJNOH010006724">
    <property type="protein sequence ID" value="CAF1439730.1"/>
    <property type="molecule type" value="Genomic_DNA"/>
</dbReference>
<feature type="compositionally biased region" description="Low complexity" evidence="1">
    <location>
        <begin position="1"/>
        <end position="15"/>
    </location>
</feature>
<evidence type="ECO:0000313" key="3">
    <source>
        <dbReference type="EMBL" id="CAF1439730.1"/>
    </source>
</evidence>
<evidence type="ECO:0000313" key="6">
    <source>
        <dbReference type="EMBL" id="CAF1439868.1"/>
    </source>
</evidence>
<accession>A0A815NLB9</accession>
<evidence type="ECO:0000313" key="8">
    <source>
        <dbReference type="EMBL" id="CAF1635506.1"/>
    </source>
</evidence>
<evidence type="ECO:0000313" key="12">
    <source>
        <dbReference type="Proteomes" id="UP000663854"/>
    </source>
</evidence>
<evidence type="ECO:0000313" key="5">
    <source>
        <dbReference type="EMBL" id="CAF1439815.1"/>
    </source>
</evidence>
<dbReference type="EMBL" id="CAJNOH010006725">
    <property type="protein sequence ID" value="CAF1439770.1"/>
    <property type="molecule type" value="Genomic_DNA"/>
</dbReference>
<evidence type="ECO:0000313" key="7">
    <source>
        <dbReference type="EMBL" id="CAF1628977.1"/>
    </source>
</evidence>
<evidence type="ECO:0000313" key="2">
    <source>
        <dbReference type="EMBL" id="CAF1416457.1"/>
    </source>
</evidence>
<dbReference type="Proteomes" id="UP000663870">
    <property type="component" value="Unassembled WGS sequence"/>
</dbReference>
<proteinExistence type="predicted"/>
<dbReference type="Proteomes" id="UP000663854">
    <property type="component" value="Unassembled WGS sequence"/>
</dbReference>
<gene>
    <name evidence="7" type="ORF">JXQ802_LOCUS51540</name>
    <name evidence="8" type="ORF">JXQ802_LOCUS52432</name>
    <name evidence="9" type="ORF">JXQ802_LOCUS52434</name>
    <name evidence="10" type="ORF">JXQ802_LOCUS52436</name>
    <name evidence="11" type="ORF">JXQ802_LOCUS52438</name>
    <name evidence="2" type="ORF">PYM288_LOCUS35298</name>
    <name evidence="3" type="ORF">PYM288_LOCUS36100</name>
    <name evidence="4" type="ORF">PYM288_LOCUS36102</name>
    <name evidence="5" type="ORF">PYM288_LOCUS36104</name>
    <name evidence="6" type="ORF">PYM288_LOCUS36106</name>
</gene>
<protein>
    <submittedName>
        <fullName evidence="5">Uncharacterized protein</fullName>
    </submittedName>
</protein>
<dbReference type="EMBL" id="CAJNOH010006726">
    <property type="protein sequence ID" value="CAF1439815.1"/>
    <property type="molecule type" value="Genomic_DNA"/>
</dbReference>
<sequence>MANKSSSTSTTASSTDNNQLIDTSDNEENKESTTLLWFDPNIGSRQDTELTKQKLRLINDYVIFHTDLDQTLQLLPRISSLRQVDSIFIFCMKKEKYEHLTNEYSKIIGIYVTLGELCKSIEEQIDLFDKQLQTFSYFDQYQKSTKDLSKQSAEFLWFQLFNHVITRLPRN</sequence>
<dbReference type="EMBL" id="CAJNOL010008325">
    <property type="protein sequence ID" value="CAF1635506.1"/>
    <property type="molecule type" value="Genomic_DNA"/>
</dbReference>
<evidence type="ECO:0000313" key="13">
    <source>
        <dbReference type="Proteomes" id="UP000663870"/>
    </source>
</evidence>
<evidence type="ECO:0000313" key="4">
    <source>
        <dbReference type="EMBL" id="CAF1439770.1"/>
    </source>
</evidence>
<evidence type="ECO:0000313" key="11">
    <source>
        <dbReference type="EMBL" id="CAF1635536.1"/>
    </source>
</evidence>
<organism evidence="5 12">
    <name type="scientific">Rotaria sordida</name>
    <dbReference type="NCBI Taxonomy" id="392033"/>
    <lineage>
        <taxon>Eukaryota</taxon>
        <taxon>Metazoa</taxon>
        <taxon>Spiralia</taxon>
        <taxon>Gnathifera</taxon>
        <taxon>Rotifera</taxon>
        <taxon>Eurotatoria</taxon>
        <taxon>Bdelloidea</taxon>
        <taxon>Philodinida</taxon>
        <taxon>Philodinidae</taxon>
        <taxon>Rotaria</taxon>
    </lineage>
</organism>
<dbReference type="EMBL" id="CAJNOL010008326">
    <property type="protein sequence ID" value="CAF1635515.1"/>
    <property type="molecule type" value="Genomic_DNA"/>
</dbReference>
<dbReference type="EMBL" id="CAJNOL010007512">
    <property type="protein sequence ID" value="CAF1628977.1"/>
    <property type="molecule type" value="Genomic_DNA"/>
</dbReference>
<dbReference type="EMBL" id="CAJNOH010005978">
    <property type="protein sequence ID" value="CAF1416457.1"/>
    <property type="molecule type" value="Genomic_DNA"/>
</dbReference>
<dbReference type="EMBL" id="CAJNOH010006727">
    <property type="protein sequence ID" value="CAF1439868.1"/>
    <property type="molecule type" value="Genomic_DNA"/>
</dbReference>
<feature type="region of interest" description="Disordered" evidence="1">
    <location>
        <begin position="1"/>
        <end position="28"/>
    </location>
</feature>
<name>A0A815NLB9_9BILA</name>
<dbReference type="EMBL" id="CAJNOL010008327">
    <property type="protein sequence ID" value="CAF1635528.1"/>
    <property type="molecule type" value="Genomic_DNA"/>
</dbReference>
<reference evidence="5" key="1">
    <citation type="submission" date="2021-02" db="EMBL/GenBank/DDBJ databases">
        <authorList>
            <person name="Nowell W R."/>
        </authorList>
    </citation>
    <scope>NUCLEOTIDE SEQUENCE</scope>
</reference>
<dbReference type="AlphaFoldDB" id="A0A815NLB9"/>
<evidence type="ECO:0000313" key="9">
    <source>
        <dbReference type="EMBL" id="CAF1635515.1"/>
    </source>
</evidence>
<evidence type="ECO:0000256" key="1">
    <source>
        <dbReference type="SAM" id="MobiDB-lite"/>
    </source>
</evidence>
<comment type="caution">
    <text evidence="5">The sequence shown here is derived from an EMBL/GenBank/DDBJ whole genome shotgun (WGS) entry which is preliminary data.</text>
</comment>
<evidence type="ECO:0000313" key="10">
    <source>
        <dbReference type="EMBL" id="CAF1635528.1"/>
    </source>
</evidence>
<dbReference type="EMBL" id="CAJNOL010008328">
    <property type="protein sequence ID" value="CAF1635536.1"/>
    <property type="molecule type" value="Genomic_DNA"/>
</dbReference>